<proteinExistence type="predicted"/>
<name>A0A256MFL0_LACJH</name>
<organism evidence="1 4">
    <name type="scientific">Lactobacillus johnsonii</name>
    <dbReference type="NCBI Taxonomy" id="33959"/>
    <lineage>
        <taxon>Bacteria</taxon>
        <taxon>Bacillati</taxon>
        <taxon>Bacillota</taxon>
        <taxon>Bacilli</taxon>
        <taxon>Lactobacillales</taxon>
        <taxon>Lactobacillaceae</taxon>
        <taxon>Lactobacillus</taxon>
    </lineage>
</organism>
<reference evidence="2 3" key="2">
    <citation type="submission" date="2017-09" db="EMBL/GenBank/DDBJ databases">
        <title>Tripartite evolution among Lactobacillus johnsonii, Lactobacillus taiwanensis, Lactobacillus reuteri and their rodent host.</title>
        <authorList>
            <person name="Wang T."/>
            <person name="Knowles S."/>
            <person name="Cheng C."/>
        </authorList>
    </citation>
    <scope>NUCLEOTIDE SEQUENCE [LARGE SCALE GENOMIC DNA]</scope>
    <source>
        <strain evidence="2 3">117c</strain>
    </source>
</reference>
<evidence type="ECO:0000313" key="3">
    <source>
        <dbReference type="Proteomes" id="UP000215693"/>
    </source>
</evidence>
<evidence type="ECO:0000313" key="4">
    <source>
        <dbReference type="Proteomes" id="UP000732527"/>
    </source>
</evidence>
<dbReference type="RefSeq" id="WP_094497659.1">
    <property type="nucleotide sequence ID" value="NZ_CP039261.1"/>
</dbReference>
<dbReference type="EMBL" id="NGOH01000040">
    <property type="protein sequence ID" value="OYS13717.1"/>
    <property type="molecule type" value="Genomic_DNA"/>
</dbReference>
<evidence type="ECO:0000313" key="2">
    <source>
        <dbReference type="EMBL" id="OYS13717.1"/>
    </source>
</evidence>
<protein>
    <submittedName>
        <fullName evidence="1">Uncharacterized protein</fullName>
    </submittedName>
</protein>
<comment type="caution">
    <text evidence="1">The sequence shown here is derived from an EMBL/GenBank/DDBJ whole genome shotgun (WGS) entry which is preliminary data.</text>
</comment>
<dbReference type="Proteomes" id="UP000732527">
    <property type="component" value="Unassembled WGS sequence"/>
</dbReference>
<gene>
    <name evidence="2" type="ORF">CBF50_03635</name>
    <name evidence="1" type="ORF">K8V69_00320</name>
</gene>
<reference evidence="1" key="3">
    <citation type="journal article" date="2021" name="PeerJ">
        <title>Extensive microbial diversity within the chicken gut microbiome revealed by metagenomics and culture.</title>
        <authorList>
            <person name="Gilroy R."/>
            <person name="Ravi A."/>
            <person name="Getino M."/>
            <person name="Pursley I."/>
            <person name="Horton D.L."/>
            <person name="Alikhan N.F."/>
            <person name="Baker D."/>
            <person name="Gharbi K."/>
            <person name="Hall N."/>
            <person name="Watson M."/>
            <person name="Adriaenssens E.M."/>
            <person name="Foster-Nyarko E."/>
            <person name="Jarju S."/>
            <person name="Secka A."/>
            <person name="Antonio M."/>
            <person name="Oren A."/>
            <person name="Chaudhuri R.R."/>
            <person name="La Ragione R."/>
            <person name="Hildebrand F."/>
            <person name="Pallen M.J."/>
        </authorList>
    </citation>
    <scope>NUCLEOTIDE SEQUENCE</scope>
    <source>
        <strain evidence="1">CHK192-2623</strain>
    </source>
</reference>
<dbReference type="EMBL" id="DYYQ01000005">
    <property type="protein sequence ID" value="HJE48633.1"/>
    <property type="molecule type" value="Genomic_DNA"/>
</dbReference>
<evidence type="ECO:0000313" key="1">
    <source>
        <dbReference type="EMBL" id="HJE48633.1"/>
    </source>
</evidence>
<reference evidence="2 3" key="1">
    <citation type="submission" date="2017-04" db="EMBL/GenBank/DDBJ databases">
        <authorList>
            <person name="Lin X.B."/>
            <person name="Stothard P."/>
            <person name="Tasseva G."/>
            <person name="Walter J."/>
        </authorList>
    </citation>
    <scope>NUCLEOTIDE SEQUENCE [LARGE SCALE GENOMIC DNA]</scope>
    <source>
        <strain evidence="2 3">117c</strain>
    </source>
</reference>
<reference evidence="1" key="4">
    <citation type="submission" date="2021-09" db="EMBL/GenBank/DDBJ databases">
        <authorList>
            <person name="Gilroy R."/>
        </authorList>
    </citation>
    <scope>NUCLEOTIDE SEQUENCE</scope>
    <source>
        <strain evidence="1">CHK192-2623</strain>
    </source>
</reference>
<dbReference type="Proteomes" id="UP000215693">
    <property type="component" value="Unassembled WGS sequence"/>
</dbReference>
<dbReference type="AlphaFoldDB" id="A0A256MFL0"/>
<sequence length="281" mass="33806">MNKKYQVDLLVPNSHFISSTEKEWLIEMKKHNPNSYICKTKEGNQKIIQVFNVSSIIFDSKLKTKIITDSTRSFFQNNDQYHLYLFLEQFFDDYFFNNYFKDNNLVKFIDLIDELLSYIPEETIQNKVVNNGYICQFSHYHAFISKLDEYTKKEVCTKFSLLEQKVNHLRSNFPNKNNDLKYAVNEVIQTVQKLILEKKIDFYSPHTRQEYLVLDKFASPEHRKTVVDDDFQVYFQYSVPIISARWIINIIYEKMILMGFTVLEKFFMNYCLTKRHEKLKL</sequence>
<accession>A0A256MFL0</accession>